<dbReference type="OrthoDB" id="693960at2759"/>
<comment type="caution">
    <text evidence="8">The sequence shown here is derived from an EMBL/GenBank/DDBJ whole genome shotgun (WGS) entry which is preliminary data.</text>
</comment>
<evidence type="ECO:0000256" key="2">
    <source>
        <dbReference type="ARBA" id="ARBA00023015"/>
    </source>
</evidence>
<protein>
    <submittedName>
        <fullName evidence="8">Wrky transcription factor protein</fullName>
    </submittedName>
</protein>
<dbReference type="Pfam" id="PF03106">
    <property type="entry name" value="WRKY"/>
    <property type="match status" value="1"/>
</dbReference>
<evidence type="ECO:0000259" key="7">
    <source>
        <dbReference type="PROSITE" id="PS50811"/>
    </source>
</evidence>
<evidence type="ECO:0000313" key="9">
    <source>
        <dbReference type="Proteomes" id="UP000554482"/>
    </source>
</evidence>
<keyword evidence="3" id="KW-0238">DNA-binding</keyword>
<keyword evidence="4" id="KW-0804">Transcription</keyword>
<reference evidence="8 9" key="1">
    <citation type="submission" date="2020-06" db="EMBL/GenBank/DDBJ databases">
        <title>Transcriptomic and genomic resources for Thalictrum thalictroides and T. hernandezii: Facilitating candidate gene discovery in an emerging model plant lineage.</title>
        <authorList>
            <person name="Arias T."/>
            <person name="Riano-Pachon D.M."/>
            <person name="Di Stilio V.S."/>
        </authorList>
    </citation>
    <scope>NUCLEOTIDE SEQUENCE [LARGE SCALE GENOMIC DNA]</scope>
    <source>
        <strain evidence="9">cv. WT478/WT964</strain>
        <tissue evidence="8">Leaves</tissue>
    </source>
</reference>
<dbReference type="InterPro" id="IPR036576">
    <property type="entry name" value="WRKY_dom_sf"/>
</dbReference>
<feature type="domain" description="WRKY" evidence="7">
    <location>
        <begin position="114"/>
        <end position="179"/>
    </location>
</feature>
<dbReference type="SMART" id="SM00774">
    <property type="entry name" value="WRKY"/>
    <property type="match status" value="1"/>
</dbReference>
<evidence type="ECO:0000256" key="5">
    <source>
        <dbReference type="ARBA" id="ARBA00023242"/>
    </source>
</evidence>
<accession>A0A7J6UR00</accession>
<dbReference type="SUPFAM" id="SSF118290">
    <property type="entry name" value="WRKY DNA-binding domain"/>
    <property type="match status" value="1"/>
</dbReference>
<proteinExistence type="predicted"/>
<dbReference type="Proteomes" id="UP000554482">
    <property type="component" value="Unassembled WGS sequence"/>
</dbReference>
<dbReference type="GO" id="GO:0005634">
    <property type="term" value="C:nucleus"/>
    <property type="evidence" value="ECO:0007669"/>
    <property type="project" value="UniProtKB-SubCell"/>
</dbReference>
<organism evidence="8 9">
    <name type="scientific">Thalictrum thalictroides</name>
    <name type="common">Rue-anemone</name>
    <name type="synonym">Anemone thalictroides</name>
    <dbReference type="NCBI Taxonomy" id="46969"/>
    <lineage>
        <taxon>Eukaryota</taxon>
        <taxon>Viridiplantae</taxon>
        <taxon>Streptophyta</taxon>
        <taxon>Embryophyta</taxon>
        <taxon>Tracheophyta</taxon>
        <taxon>Spermatophyta</taxon>
        <taxon>Magnoliopsida</taxon>
        <taxon>Ranunculales</taxon>
        <taxon>Ranunculaceae</taxon>
        <taxon>Thalictroideae</taxon>
        <taxon>Thalictrum</taxon>
    </lineage>
</organism>
<evidence type="ECO:0000256" key="6">
    <source>
        <dbReference type="SAM" id="MobiDB-lite"/>
    </source>
</evidence>
<feature type="region of interest" description="Disordered" evidence="6">
    <location>
        <begin position="62"/>
        <end position="99"/>
    </location>
</feature>
<dbReference type="Gene3D" id="2.20.25.80">
    <property type="entry name" value="WRKY domain"/>
    <property type="match status" value="1"/>
</dbReference>
<evidence type="ECO:0000313" key="8">
    <source>
        <dbReference type="EMBL" id="KAF5174969.1"/>
    </source>
</evidence>
<evidence type="ECO:0000256" key="3">
    <source>
        <dbReference type="ARBA" id="ARBA00023125"/>
    </source>
</evidence>
<name>A0A7J6UR00_THATH</name>
<dbReference type="InterPro" id="IPR003657">
    <property type="entry name" value="WRKY_dom"/>
</dbReference>
<keyword evidence="5" id="KW-0539">Nucleus</keyword>
<evidence type="ECO:0000256" key="4">
    <source>
        <dbReference type="ARBA" id="ARBA00023163"/>
    </source>
</evidence>
<evidence type="ECO:0000256" key="1">
    <source>
        <dbReference type="ARBA" id="ARBA00004123"/>
    </source>
</evidence>
<dbReference type="GO" id="GO:0043565">
    <property type="term" value="F:sequence-specific DNA binding"/>
    <property type="evidence" value="ECO:0007669"/>
    <property type="project" value="InterPro"/>
</dbReference>
<dbReference type="InterPro" id="IPR044810">
    <property type="entry name" value="WRKY_plant"/>
</dbReference>
<keyword evidence="2" id="KW-0805">Transcription regulation</keyword>
<dbReference type="EMBL" id="JABWDY010044681">
    <property type="protein sequence ID" value="KAF5174969.1"/>
    <property type="molecule type" value="Genomic_DNA"/>
</dbReference>
<dbReference type="PANTHER" id="PTHR31221:SF283">
    <property type="entry name" value="WRKY DOMAIN-CONTAINING PROTEIN"/>
    <property type="match status" value="1"/>
</dbReference>
<dbReference type="PANTHER" id="PTHR31221">
    <property type="entry name" value="WRKY TRANSCRIPTION FACTOR PROTEIN 1-RELATED"/>
    <property type="match status" value="1"/>
</dbReference>
<feature type="compositionally biased region" description="Basic and acidic residues" evidence="6">
    <location>
        <begin position="75"/>
        <end position="86"/>
    </location>
</feature>
<dbReference type="FunFam" id="2.20.25.80:FF:000003">
    <property type="entry name" value="WRKY transcription factor 57"/>
    <property type="match status" value="1"/>
</dbReference>
<comment type="subcellular location">
    <subcellularLocation>
        <location evidence="1">Nucleus</location>
    </subcellularLocation>
</comment>
<sequence length="205" mass="23528">MSDHYSSLPTNMPEYSNLNHHSYTYLMDTLDISDMDFQVSDFLVPEAGTSEEDSTATNIEYEQSNPVLPEQFDESVGHDGSGEKRRPNNIKSKSGAKKTKMDVGQLRVAFRTKSELEIMDDGYKWRKYGKKSVKNSPNPRNYYRCNHVGCQVKKRVERDREDSRYVITTYDGVHTHESPSIVYYNEMPLMVPNGWTLQASQSSCS</sequence>
<gene>
    <name evidence="8" type="ORF">FRX31_035447</name>
</gene>
<dbReference type="PROSITE" id="PS50811">
    <property type="entry name" value="WRKY"/>
    <property type="match status" value="1"/>
</dbReference>
<dbReference type="AlphaFoldDB" id="A0A7J6UR00"/>
<dbReference type="GO" id="GO:0003700">
    <property type="term" value="F:DNA-binding transcription factor activity"/>
    <property type="evidence" value="ECO:0007669"/>
    <property type="project" value="InterPro"/>
</dbReference>
<keyword evidence="9" id="KW-1185">Reference proteome</keyword>